<dbReference type="EMBL" id="RJTM01000069">
    <property type="protein sequence ID" value="RNL87795.1"/>
    <property type="molecule type" value="Genomic_DNA"/>
</dbReference>
<dbReference type="Proteomes" id="UP000267469">
    <property type="component" value="Unassembled WGS sequence"/>
</dbReference>
<proteinExistence type="predicted"/>
<comment type="caution">
    <text evidence="1">The sequence shown here is derived from an EMBL/GenBank/DDBJ whole genome shotgun (WGS) entry which is preliminary data.</text>
</comment>
<evidence type="ECO:0000313" key="1">
    <source>
        <dbReference type="EMBL" id="RNL87795.1"/>
    </source>
</evidence>
<accession>A0A3N0EIS2</accession>
<name>A0A3N0EIS2_SINP1</name>
<gene>
    <name evidence="1" type="ORF">ED312_09790</name>
</gene>
<sequence length="367" mass="42250">MKNNEKKRLILLLLSTLCIVLALVSLYALSPLSNREIYRGSFSRDFIAEKTLTPQNVLDLGVNSYYISGLTEDEVFLSNYTNPIHLVRMNRQLKDTQHIRLHLEELDSVVSPKIFKTEVDPPYFYMTHGVHPALMKGKVGEWRARHHLSGLAFYTDAVSIDSSTFAIRYFSKSQQAYALALLQEKEPQFKPNTNILRGQAEGMFSVSGMLHYSKELQKVVYLYSYRNQFMVMDKELNLLHRHNTLDTISIARVKVDKIESDNSYTLTSQPAVTQKMSAVSGNYLFVQSALLAKNEDKEEFKKKVVIDLYDINTGDYQHSFYLPRYKNNSIKNFKVTENRLLAIHDQYLVAYRLPDIPSPDPTIVKAK</sequence>
<dbReference type="AlphaFoldDB" id="A0A3N0EIS2"/>
<keyword evidence="2" id="KW-1185">Reference proteome</keyword>
<reference evidence="1 2" key="1">
    <citation type="submission" date="2018-10" db="EMBL/GenBank/DDBJ databases">
        <title>Sinomicrobium pectinilyticum sp. nov., a pectinase-producing bacterium isolated from alkaline and saline soil, and emended description of the genus Sinomicrobium.</title>
        <authorList>
            <person name="Cheng B."/>
            <person name="Li C."/>
            <person name="Lai Q."/>
            <person name="Du M."/>
            <person name="Shao Z."/>
            <person name="Xu P."/>
            <person name="Yang C."/>
        </authorList>
    </citation>
    <scope>NUCLEOTIDE SEQUENCE [LARGE SCALE GENOMIC DNA]</scope>
    <source>
        <strain evidence="1 2">5DNS001</strain>
    </source>
</reference>
<dbReference type="OrthoDB" id="673785at2"/>
<dbReference type="RefSeq" id="WP_123215832.1">
    <property type="nucleotide sequence ID" value="NZ_RJTM01000069.1"/>
</dbReference>
<protein>
    <submittedName>
        <fullName evidence="1">Uncharacterized protein</fullName>
    </submittedName>
</protein>
<organism evidence="1 2">
    <name type="scientific">Sinomicrobium pectinilyticum</name>
    <dbReference type="NCBI Taxonomy" id="1084421"/>
    <lineage>
        <taxon>Bacteria</taxon>
        <taxon>Pseudomonadati</taxon>
        <taxon>Bacteroidota</taxon>
        <taxon>Flavobacteriia</taxon>
        <taxon>Flavobacteriales</taxon>
        <taxon>Flavobacteriaceae</taxon>
        <taxon>Sinomicrobium</taxon>
    </lineage>
</organism>
<evidence type="ECO:0000313" key="2">
    <source>
        <dbReference type="Proteomes" id="UP000267469"/>
    </source>
</evidence>